<organism evidence="4 5">
    <name type="scientific">Sphingomonas oligophenolica</name>
    <dbReference type="NCBI Taxonomy" id="301154"/>
    <lineage>
        <taxon>Bacteria</taxon>
        <taxon>Pseudomonadati</taxon>
        <taxon>Pseudomonadota</taxon>
        <taxon>Alphaproteobacteria</taxon>
        <taxon>Sphingomonadales</taxon>
        <taxon>Sphingomonadaceae</taxon>
        <taxon>Sphingomonas</taxon>
    </lineage>
</organism>
<evidence type="ECO:0000313" key="5">
    <source>
        <dbReference type="Proteomes" id="UP001419910"/>
    </source>
</evidence>
<name>A0ABU9XZC2_9SPHN</name>
<dbReference type="SUPFAM" id="SSF53474">
    <property type="entry name" value="alpha/beta-Hydrolases"/>
    <property type="match status" value="1"/>
</dbReference>
<feature type="chain" id="PRO_5047103640" evidence="2">
    <location>
        <begin position="26"/>
        <end position="661"/>
    </location>
</feature>
<dbReference type="GO" id="GO:0016787">
    <property type="term" value="F:hydrolase activity"/>
    <property type="evidence" value="ECO:0007669"/>
    <property type="project" value="UniProtKB-KW"/>
</dbReference>
<dbReference type="InterPro" id="IPR029058">
    <property type="entry name" value="AB_hydrolase_fold"/>
</dbReference>
<accession>A0ABU9XZC2</accession>
<keyword evidence="5" id="KW-1185">Reference proteome</keyword>
<feature type="signal peptide" evidence="2">
    <location>
        <begin position="1"/>
        <end position="25"/>
    </location>
</feature>
<evidence type="ECO:0000259" key="3">
    <source>
        <dbReference type="Pfam" id="PF00326"/>
    </source>
</evidence>
<dbReference type="SUPFAM" id="SSF82171">
    <property type="entry name" value="DPP6 N-terminal domain-like"/>
    <property type="match status" value="1"/>
</dbReference>
<proteinExistence type="predicted"/>
<evidence type="ECO:0000313" key="4">
    <source>
        <dbReference type="EMBL" id="MEN2788906.1"/>
    </source>
</evidence>
<keyword evidence="1 4" id="KW-0378">Hydrolase</keyword>
<feature type="domain" description="Peptidase S9 prolyl oligopeptidase catalytic" evidence="3">
    <location>
        <begin position="455"/>
        <end position="658"/>
    </location>
</feature>
<gene>
    <name evidence="4" type="ORF">ABC974_04650</name>
</gene>
<evidence type="ECO:0000256" key="1">
    <source>
        <dbReference type="ARBA" id="ARBA00022801"/>
    </source>
</evidence>
<dbReference type="RefSeq" id="WP_343891563.1">
    <property type="nucleotide sequence ID" value="NZ_BAAAEH010000047.1"/>
</dbReference>
<sequence>MILRIAAVSLGLVAASAIPFAPSSAAPQAQAQAAAQAPAATPAPATAGPIPLENFAQLPFFEAPSLSPDGKKVAGEIAIKGKQRFAIIELADTSHVALIDPGDVDLRSWSWVNNDWLVAVVAATRDVEGDSWILSRAVAISADGKKSQILGKDMAAQDAGEILWKASDGTPHILLSLQTSIYSNEEGFWPEVRDFDVSNGRSKRVAGPVPNVMDWYADGAGIVRAGIAYNDDSRSSSLLYRDKQGATFHTIARARGRGSSLGNVPAMFLPEPGKAIAYDDDDGFNALYNLDLATLKTGDKLFGVPGYDLDDLITADDGTRLIGVEYTDTRRRTHWFDPALAEIQTAIDKSVGERRANIVSWSRDFGVMIVWVGGADRPGDYYVFNQADGRMRFLAHVSSTLVAAHYAPVKTIHYKARDGLDISAVLTLPRNKSATKLPLIMMPHGGPFARDDESWDWQAQFLADRGYAVLQPNYRGSSGFGTEFGNKGKGQWGLAMQDDLIDAVKWAAAQGIADDKRVCIVGGSYGGYAALRAAQRDKGVYRCAVSYAGVSDMTGILHYDSGFLNGGRTKDYWRSQADDLKAVSPINFAADFSIPVLLMHGKVDKRVPVKQSREMAERLKAAGKTYRYVEQPTGDHHFSEETNRVQFLKELEAFLTQYNPA</sequence>
<protein>
    <submittedName>
        <fullName evidence="4">S9 family peptidase</fullName>
        <ecNumber evidence="4">3.4.-.-</ecNumber>
    </submittedName>
</protein>
<reference evidence="4 5" key="1">
    <citation type="submission" date="2024-05" db="EMBL/GenBank/DDBJ databases">
        <authorList>
            <person name="Liu Q."/>
            <person name="Xin Y.-H."/>
        </authorList>
    </citation>
    <scope>NUCLEOTIDE SEQUENCE [LARGE SCALE GENOMIC DNA]</scope>
    <source>
        <strain evidence="4 5">CGMCC 1.10181</strain>
    </source>
</reference>
<dbReference type="Gene3D" id="3.40.50.1820">
    <property type="entry name" value="alpha/beta hydrolase"/>
    <property type="match status" value="1"/>
</dbReference>
<dbReference type="EC" id="3.4.-.-" evidence="4"/>
<dbReference type="PANTHER" id="PTHR42776:SF27">
    <property type="entry name" value="DIPEPTIDYL PEPTIDASE FAMILY MEMBER 6"/>
    <property type="match status" value="1"/>
</dbReference>
<dbReference type="InterPro" id="IPR001375">
    <property type="entry name" value="Peptidase_S9_cat"/>
</dbReference>
<dbReference type="Proteomes" id="UP001419910">
    <property type="component" value="Unassembled WGS sequence"/>
</dbReference>
<evidence type="ECO:0000256" key="2">
    <source>
        <dbReference type="SAM" id="SignalP"/>
    </source>
</evidence>
<dbReference type="Pfam" id="PF00326">
    <property type="entry name" value="Peptidase_S9"/>
    <property type="match status" value="1"/>
</dbReference>
<comment type="caution">
    <text evidence="4">The sequence shown here is derived from an EMBL/GenBank/DDBJ whole genome shotgun (WGS) entry which is preliminary data.</text>
</comment>
<dbReference type="EMBL" id="JBDIME010000003">
    <property type="protein sequence ID" value="MEN2788906.1"/>
    <property type="molecule type" value="Genomic_DNA"/>
</dbReference>
<keyword evidence="2" id="KW-0732">Signal</keyword>
<dbReference type="PANTHER" id="PTHR42776">
    <property type="entry name" value="SERINE PEPTIDASE S9 FAMILY MEMBER"/>
    <property type="match status" value="1"/>
</dbReference>